<dbReference type="CDD" id="cd03784">
    <property type="entry name" value="GT1_Gtf-like"/>
    <property type="match status" value="1"/>
</dbReference>
<evidence type="ECO:0000256" key="14">
    <source>
        <dbReference type="ARBA" id="ARBA00023136"/>
    </source>
</evidence>
<comment type="subcellular location">
    <subcellularLocation>
        <location evidence="2">Cytoplasm</location>
    </subcellularLocation>
    <subcellularLocation>
        <location evidence="1">Membrane</location>
        <topology evidence="1">Peripheral membrane protein</topology>
    </subcellularLocation>
</comment>
<dbReference type="InterPro" id="IPR010610">
    <property type="entry name" value="EryCIII-like_C"/>
</dbReference>
<evidence type="ECO:0000256" key="18">
    <source>
        <dbReference type="ARBA" id="ARBA00047886"/>
    </source>
</evidence>
<evidence type="ECO:0000256" key="4">
    <source>
        <dbReference type="ARBA" id="ARBA00012650"/>
    </source>
</evidence>
<proteinExistence type="inferred from homology"/>
<keyword evidence="23" id="KW-1185">Reference proteome</keyword>
<keyword evidence="6" id="KW-0963">Cytoplasm</keyword>
<dbReference type="SMART" id="SM00233">
    <property type="entry name" value="PH"/>
    <property type="match status" value="1"/>
</dbReference>
<feature type="compositionally biased region" description="Acidic residues" evidence="20">
    <location>
        <begin position="987"/>
        <end position="999"/>
    </location>
</feature>
<dbReference type="PROSITE" id="PS50003">
    <property type="entry name" value="PH_DOMAIN"/>
    <property type="match status" value="1"/>
</dbReference>
<evidence type="ECO:0000256" key="19">
    <source>
        <dbReference type="ARBA" id="ARBA00049453"/>
    </source>
</evidence>
<feature type="region of interest" description="Disordered" evidence="20">
    <location>
        <begin position="982"/>
        <end position="1008"/>
    </location>
</feature>
<accession>A0A448YPA2</accession>
<dbReference type="SMART" id="SM00568">
    <property type="entry name" value="GRAM"/>
    <property type="match status" value="2"/>
</dbReference>
<dbReference type="Pfam" id="PF02893">
    <property type="entry name" value="GRAM"/>
    <property type="match status" value="2"/>
</dbReference>
<evidence type="ECO:0000256" key="15">
    <source>
        <dbReference type="ARBA" id="ARBA00023166"/>
    </source>
</evidence>
<dbReference type="Proteomes" id="UP000290900">
    <property type="component" value="Unassembled WGS sequence"/>
</dbReference>
<dbReference type="InterPro" id="IPR002213">
    <property type="entry name" value="UDP_glucos_trans"/>
</dbReference>
<evidence type="ECO:0000256" key="17">
    <source>
        <dbReference type="ARBA" id="ARBA00029843"/>
    </source>
</evidence>
<keyword evidence="11" id="KW-0752">Steroid biosynthesis</keyword>
<dbReference type="InterPro" id="IPR004182">
    <property type="entry name" value="GRAM"/>
</dbReference>
<reference evidence="22 23" key="1">
    <citation type="submission" date="2018-12" db="EMBL/GenBank/DDBJ databases">
        <authorList>
            <person name="Tiukova I."/>
            <person name="Dainat J."/>
        </authorList>
    </citation>
    <scope>NUCLEOTIDE SEQUENCE [LARGE SCALE GENOMIC DNA]</scope>
</reference>
<dbReference type="Pfam" id="PF00169">
    <property type="entry name" value="PH"/>
    <property type="match status" value="1"/>
</dbReference>
<dbReference type="PANTHER" id="PTHR48050:SF25">
    <property type="entry name" value="STEROL 3-BETA-GLUCOSYLTRANSFERASE"/>
    <property type="match status" value="1"/>
</dbReference>
<evidence type="ECO:0000256" key="7">
    <source>
        <dbReference type="ARBA" id="ARBA00022516"/>
    </source>
</evidence>
<dbReference type="GO" id="GO:0005975">
    <property type="term" value="P:carbohydrate metabolic process"/>
    <property type="evidence" value="ECO:0007669"/>
    <property type="project" value="InterPro"/>
</dbReference>
<feature type="domain" description="PH" evidence="21">
    <location>
        <begin position="233"/>
        <end position="328"/>
    </location>
</feature>
<dbReference type="InterPro" id="IPR001849">
    <property type="entry name" value="PH_domain"/>
</dbReference>
<evidence type="ECO:0000313" key="23">
    <source>
        <dbReference type="Proteomes" id="UP000290900"/>
    </source>
</evidence>
<dbReference type="PANTHER" id="PTHR48050">
    <property type="entry name" value="STEROL 3-BETA-GLUCOSYLTRANSFERASE"/>
    <property type="match status" value="1"/>
</dbReference>
<evidence type="ECO:0000256" key="5">
    <source>
        <dbReference type="ARBA" id="ARBA00017894"/>
    </source>
</evidence>
<feature type="compositionally biased region" description="Low complexity" evidence="20">
    <location>
        <begin position="139"/>
        <end position="157"/>
    </location>
</feature>
<dbReference type="FunFam" id="3.40.50.2000:FF:000009">
    <property type="entry name" value="Sterol 3-beta-glucosyltransferase UGT80A2"/>
    <property type="match status" value="1"/>
</dbReference>
<evidence type="ECO:0000256" key="20">
    <source>
        <dbReference type="SAM" id="MobiDB-lite"/>
    </source>
</evidence>
<dbReference type="FunCoup" id="A0A448YPA2">
    <property type="interactions" value="106"/>
</dbReference>
<keyword evidence="15" id="KW-1207">Sterol metabolism</keyword>
<dbReference type="GO" id="GO:0016906">
    <property type="term" value="F:sterol 3-beta-glucosyltransferase activity"/>
    <property type="evidence" value="ECO:0007669"/>
    <property type="project" value="UniProtKB-EC"/>
</dbReference>
<organism evidence="22 23">
    <name type="scientific">Brettanomyces naardenensis</name>
    <name type="common">Yeast</name>
    <dbReference type="NCBI Taxonomy" id="13370"/>
    <lineage>
        <taxon>Eukaryota</taxon>
        <taxon>Fungi</taxon>
        <taxon>Dikarya</taxon>
        <taxon>Ascomycota</taxon>
        <taxon>Saccharomycotina</taxon>
        <taxon>Pichiomycetes</taxon>
        <taxon>Pichiales</taxon>
        <taxon>Pichiaceae</taxon>
        <taxon>Brettanomyces</taxon>
    </lineage>
</organism>
<dbReference type="SUPFAM" id="SSF50729">
    <property type="entry name" value="PH domain-like"/>
    <property type="match status" value="1"/>
</dbReference>
<dbReference type="InterPro" id="IPR011993">
    <property type="entry name" value="PH-like_dom_sf"/>
</dbReference>
<evidence type="ECO:0000256" key="11">
    <source>
        <dbReference type="ARBA" id="ARBA00022955"/>
    </source>
</evidence>
<dbReference type="EC" id="2.4.1.173" evidence="4"/>
<evidence type="ECO:0000256" key="8">
    <source>
        <dbReference type="ARBA" id="ARBA00022676"/>
    </source>
</evidence>
<evidence type="ECO:0000256" key="2">
    <source>
        <dbReference type="ARBA" id="ARBA00004496"/>
    </source>
</evidence>
<feature type="region of interest" description="Disordered" evidence="20">
    <location>
        <begin position="1147"/>
        <end position="1187"/>
    </location>
</feature>
<feature type="compositionally biased region" description="Polar residues" evidence="20">
    <location>
        <begin position="37"/>
        <end position="46"/>
    </location>
</feature>
<dbReference type="InParanoid" id="A0A448YPA2"/>
<evidence type="ECO:0000256" key="12">
    <source>
        <dbReference type="ARBA" id="ARBA00023011"/>
    </source>
</evidence>
<dbReference type="GO" id="GO:0016020">
    <property type="term" value="C:membrane"/>
    <property type="evidence" value="ECO:0007669"/>
    <property type="project" value="UniProtKB-SubCell"/>
</dbReference>
<dbReference type="Pfam" id="PF06722">
    <property type="entry name" value="EryCIII-like_C"/>
    <property type="match status" value="1"/>
</dbReference>
<evidence type="ECO:0000256" key="6">
    <source>
        <dbReference type="ARBA" id="ARBA00022490"/>
    </source>
</evidence>
<evidence type="ECO:0000256" key="16">
    <source>
        <dbReference type="ARBA" id="ARBA00023221"/>
    </source>
</evidence>
<dbReference type="AlphaFoldDB" id="A0A448YPA2"/>
<comment type="catalytic activity">
    <reaction evidence="19">
        <text>a sterol + UDP-alpha-D-glucose = a sterol 3-beta-D-glucoside + UDP + H(+)</text>
        <dbReference type="Rhea" id="RHEA:22724"/>
        <dbReference type="ChEBI" id="CHEBI:15378"/>
        <dbReference type="ChEBI" id="CHEBI:15889"/>
        <dbReference type="ChEBI" id="CHEBI:37424"/>
        <dbReference type="ChEBI" id="CHEBI:58223"/>
        <dbReference type="ChEBI" id="CHEBI:58885"/>
        <dbReference type="EC" id="2.4.1.173"/>
    </reaction>
    <physiologicalReaction direction="left-to-right" evidence="19">
        <dbReference type="Rhea" id="RHEA:22725"/>
    </physiologicalReaction>
</comment>
<dbReference type="FunFam" id="3.40.50.2000:FF:000029">
    <property type="entry name" value="Sterol 3-beta-glucosyltransferase"/>
    <property type="match status" value="1"/>
</dbReference>
<sequence length="1187" mass="131999">MTSRSQSYDSSDGDEYFTTDADKQSIDPSIHVPSIHIGSTQDSSSRLSRKDSAHQRSSVLSKLAFSPGRLLASPTRILQSLSPGRKKDPDVDTSIEASIDGISRSFAGFLTTASIYAGFQDIEEANEEPNEDEQPIPNPTALSSPTISSPPTAPSSKSRFEISFVERKPTLSDQRAAELSLRLRKTFQIPEDSEFIADYSCWLMGDVLLQGHLYITNECILFSAFLPKKGRGKIVQQGALSVKSTRFHRKWAILRESTLSIYSSSTELYFPDLVIDLRSALRAEIHHSGSEEGSVWLKVVTSKKTYWFLADSLSSARSWVSTIKRQIFQSRNHGDQAIVKIPLQSILDLELTTVLGETKNLRIKVIENPDSYAIDDYFVLFFSQGEKASEDIRRVIKDAGIELGDGETDEECSELMKSKAKLLKESEIAVETTNYLIGEEGAKVLWDSKEEVEEEEEEEAVAVPSRSSRYSPWGHVQAAASSLSSLALPFSSPTVSHFGPETVGDPFYVADSSIRKQKQESFLQFFSLPDELLVASYHAYILRGLPSYGRLYIGTHHLCFRSTLPGSGTLMILPFADIENAAKEQGFRFGYSGLVVVIHGHEELFFEFSNQNARDDCECQLLRQLDVLEAEVSPSSRSGSQTLSSPPDSVTLASARIRLVESKLNDSIGADVPIIMEDHPLQKTEVHPSRPYRFTLLTIGSRGDVQPYIALGKALMKEGHKVKIVTHAEFGPWIKSHGLEFDVIAGDPSELMALMVSHPTISYSFVRDARSKFSSWIDELLESSWKACQGTDVLIESPSSFAGIHIAEALQIPYFRAFTMPWSRTRAYPNAFLVPDQKLGGSYNYMTHVAVENGYWRGVSNQVNRWREQTLHISRTSLAAMRQSSIPFLYNISPVVFPPSVDFPEWVKVTGYWFLNEGGEEYKPDSKLVEFIRKAREDGKKLVYVGFGSIVVDKPKELSRAVANAVLEADVRLVLNKGWSERGSTEEATDEVTAEEEVEGGNPEHDDANTPEFPPEVFSSGSVPHDWLFPLVDAAVHHGGSGTTGASLKFGLPTVIKPFFGDQKFYASRVEDLGCGVVLKELNCHSLAVALKEVTTNKRIQEKAKLIGKKIRAENGVQNAINAIYSEMEYARSLSAGKYKAMKGEMERELAKEEEEEEEEEIIGDEREGEDEEEGEEGEGEGSWLLV</sequence>
<evidence type="ECO:0000256" key="1">
    <source>
        <dbReference type="ARBA" id="ARBA00004170"/>
    </source>
</evidence>
<comment type="catalytic activity">
    <reaction evidence="18">
        <text>ergosterol + UDP-alpha-D-glucose = ergosteryl 3-beta-D-glucoside + UDP + H(+)</text>
        <dbReference type="Rhea" id="RHEA:61836"/>
        <dbReference type="ChEBI" id="CHEBI:15378"/>
        <dbReference type="ChEBI" id="CHEBI:16933"/>
        <dbReference type="ChEBI" id="CHEBI:52973"/>
        <dbReference type="ChEBI" id="CHEBI:58223"/>
        <dbReference type="ChEBI" id="CHEBI:58885"/>
    </reaction>
    <physiologicalReaction direction="left-to-right" evidence="18">
        <dbReference type="Rhea" id="RHEA:61837"/>
    </physiologicalReaction>
</comment>
<feature type="compositionally biased region" description="Polar residues" evidence="20">
    <location>
        <begin position="1"/>
        <end position="10"/>
    </location>
</feature>
<dbReference type="SUPFAM" id="SSF53756">
    <property type="entry name" value="UDP-Glycosyltransferase/glycogen phosphorylase"/>
    <property type="match status" value="1"/>
</dbReference>
<feature type="compositionally biased region" description="Acidic residues" evidence="20">
    <location>
        <begin position="1152"/>
        <end position="1180"/>
    </location>
</feature>
<dbReference type="InterPro" id="IPR048065">
    <property type="entry name" value="ATG26_PH_GRAM2"/>
</dbReference>
<gene>
    <name evidence="22" type="ORF">BRENAR_LOCUS3409</name>
</gene>
<keyword evidence="14" id="KW-0472">Membrane</keyword>
<feature type="region of interest" description="Disordered" evidence="20">
    <location>
        <begin position="1"/>
        <end position="58"/>
    </location>
</feature>
<dbReference type="Gene3D" id="3.40.50.2000">
    <property type="entry name" value="Glycogen Phosphorylase B"/>
    <property type="match status" value="2"/>
</dbReference>
<dbReference type="FunFam" id="2.30.29.30:FF:000391">
    <property type="entry name" value="Sterol 3-beta-glucosyltransferase"/>
    <property type="match status" value="1"/>
</dbReference>
<keyword evidence="16" id="KW-0753">Steroid metabolism</keyword>
<dbReference type="OrthoDB" id="10261837at2759"/>
<keyword evidence="8" id="KW-0328">Glycosyltransferase</keyword>
<keyword evidence="9" id="KW-0808">Transferase</keyword>
<evidence type="ECO:0000256" key="10">
    <source>
        <dbReference type="ARBA" id="ARBA00022737"/>
    </source>
</evidence>
<evidence type="ECO:0000259" key="21">
    <source>
        <dbReference type="PROSITE" id="PS50003"/>
    </source>
</evidence>
<dbReference type="GO" id="GO:0005737">
    <property type="term" value="C:cytoplasm"/>
    <property type="evidence" value="ECO:0007669"/>
    <property type="project" value="UniProtKB-SubCell"/>
</dbReference>
<dbReference type="Gene3D" id="2.30.29.30">
    <property type="entry name" value="Pleckstrin-homology domain (PH domain)/Phosphotyrosine-binding domain (PTB)"/>
    <property type="match status" value="2"/>
</dbReference>
<dbReference type="CDD" id="cd13216">
    <property type="entry name" value="PH-GRAM2_AGT26"/>
    <property type="match status" value="1"/>
</dbReference>
<dbReference type="FunFam" id="2.30.29.30:FF:000303">
    <property type="entry name" value="Sterol 3-beta-glucosyltransferase"/>
    <property type="match status" value="1"/>
</dbReference>
<evidence type="ECO:0000313" key="22">
    <source>
        <dbReference type="EMBL" id="VEU22678.1"/>
    </source>
</evidence>
<keyword evidence="7" id="KW-0444">Lipid biosynthesis</keyword>
<dbReference type="EMBL" id="CAACVR010000024">
    <property type="protein sequence ID" value="VEU22678.1"/>
    <property type="molecule type" value="Genomic_DNA"/>
</dbReference>
<dbReference type="STRING" id="13370.A0A448YPA2"/>
<keyword evidence="10" id="KW-0677">Repeat</keyword>
<evidence type="ECO:0000256" key="3">
    <source>
        <dbReference type="ARBA" id="ARBA00006962"/>
    </source>
</evidence>
<feature type="region of interest" description="Disordered" evidence="20">
    <location>
        <begin position="126"/>
        <end position="159"/>
    </location>
</feature>
<comment type="similarity">
    <text evidence="3">Belongs to the glycosyltransferase 28 family.</text>
</comment>
<protein>
    <recommendedName>
        <fullName evidence="5">Sterol 3-beta-glucosyltransferase</fullName>
        <ecNumber evidence="4">2.4.1.173</ecNumber>
    </recommendedName>
    <alternativeName>
        <fullName evidence="17">Autophagy-related protein 26</fullName>
    </alternativeName>
</protein>
<keyword evidence="12" id="KW-0756">Sterol biosynthesis</keyword>
<name>A0A448YPA2_BRENA</name>
<dbReference type="Pfam" id="PF03033">
    <property type="entry name" value="Glyco_transf_28"/>
    <property type="match status" value="1"/>
</dbReference>
<dbReference type="InterPro" id="IPR004276">
    <property type="entry name" value="GlycoTrans_28_N"/>
</dbReference>
<keyword evidence="13" id="KW-0443">Lipid metabolism</keyword>
<evidence type="ECO:0000256" key="13">
    <source>
        <dbReference type="ARBA" id="ARBA00023098"/>
    </source>
</evidence>
<dbReference type="GO" id="GO:0016126">
    <property type="term" value="P:sterol biosynthetic process"/>
    <property type="evidence" value="ECO:0007669"/>
    <property type="project" value="UniProtKB-KW"/>
</dbReference>
<dbReference type="InterPro" id="IPR050426">
    <property type="entry name" value="Glycosyltransferase_28"/>
</dbReference>
<evidence type="ECO:0000256" key="9">
    <source>
        <dbReference type="ARBA" id="ARBA00022679"/>
    </source>
</evidence>